<keyword evidence="1" id="KW-0732">Signal</keyword>
<dbReference type="AlphaFoldDB" id="A0A3S8RYI1"/>
<accession>A0A3S8RYI1</accession>
<evidence type="ECO:0000313" key="2">
    <source>
        <dbReference type="EMBL" id="AZK47977.1"/>
    </source>
</evidence>
<reference evidence="2 3" key="1">
    <citation type="submission" date="2018-11" db="EMBL/GenBank/DDBJ databases">
        <title>Genome sequencing of Paenibacillus lentus DSM25539(T).</title>
        <authorList>
            <person name="Kook J.-K."/>
            <person name="Park S.-N."/>
            <person name="Lim Y.K."/>
        </authorList>
    </citation>
    <scope>NUCLEOTIDE SEQUENCE [LARGE SCALE GENOMIC DNA]</scope>
    <source>
        <strain evidence="2 3">DSM 25539</strain>
    </source>
</reference>
<dbReference type="Proteomes" id="UP000273145">
    <property type="component" value="Chromosome"/>
</dbReference>
<evidence type="ECO:0008006" key="4">
    <source>
        <dbReference type="Google" id="ProtNLM"/>
    </source>
</evidence>
<dbReference type="RefSeq" id="WP_125084144.1">
    <property type="nucleotide sequence ID" value="NZ_CP034248.1"/>
</dbReference>
<evidence type="ECO:0000256" key="1">
    <source>
        <dbReference type="SAM" id="SignalP"/>
    </source>
</evidence>
<organism evidence="2 3">
    <name type="scientific">Paenibacillus lentus</name>
    <dbReference type="NCBI Taxonomy" id="1338368"/>
    <lineage>
        <taxon>Bacteria</taxon>
        <taxon>Bacillati</taxon>
        <taxon>Bacillota</taxon>
        <taxon>Bacilli</taxon>
        <taxon>Bacillales</taxon>
        <taxon>Paenibacillaceae</taxon>
        <taxon>Paenibacillus</taxon>
    </lineage>
</organism>
<gene>
    <name evidence="2" type="ORF">EIM92_18880</name>
</gene>
<feature type="chain" id="PRO_5039434879" description="Lipoprotein" evidence="1">
    <location>
        <begin position="20"/>
        <end position="156"/>
    </location>
</feature>
<dbReference type="EMBL" id="CP034248">
    <property type="protein sequence ID" value="AZK47977.1"/>
    <property type="molecule type" value="Genomic_DNA"/>
</dbReference>
<protein>
    <recommendedName>
        <fullName evidence="4">Lipoprotein</fullName>
    </recommendedName>
</protein>
<proteinExistence type="predicted"/>
<sequence length="156" mass="18205">MKKVIVLIFILAFSMPLISCSTDNKEPLQPEQQTLTGYLFLEGNTLKVDEFEFITSKDKERMQELGLTEADMPNGYEIYNESEELKSFTLDENTQYHFYDTSNLFVKEEDDKKYSTTDLNQFQLFLYRGDDTPSRTPFEMVIEGDKVISITEIFVN</sequence>
<name>A0A3S8RYI1_9BACL</name>
<dbReference type="OrthoDB" id="2615824at2"/>
<keyword evidence="3" id="KW-1185">Reference proteome</keyword>
<dbReference type="KEGG" id="plen:EIM92_18880"/>
<feature type="signal peptide" evidence="1">
    <location>
        <begin position="1"/>
        <end position="19"/>
    </location>
</feature>
<evidence type="ECO:0000313" key="3">
    <source>
        <dbReference type="Proteomes" id="UP000273145"/>
    </source>
</evidence>